<dbReference type="PANTHER" id="PTHR43825">
    <property type="entry name" value="PYRUVATE DEHYDROGENASE E1 COMPONENT"/>
    <property type="match status" value="1"/>
</dbReference>
<dbReference type="EMBL" id="CABVGX010000026">
    <property type="protein sequence ID" value="VVN01246.1"/>
    <property type="molecule type" value="Genomic_DNA"/>
</dbReference>
<dbReference type="Gene3D" id="3.40.50.920">
    <property type="match status" value="1"/>
</dbReference>
<sequence length="367" mass="40089">MIGFSSFSRTPGTRVAAQACIDKIRTMTQQHTVGLCSPLYTMINIANGLERDPGTARHIWVVRANKQSQVDGACTRINAWPLRLVPAACASEKPLLYLASSATSAELCALSSESAHRGILCNDIETLPSRWPKGAHPWVSIWLAANPQCLPFDPASGAEAHAITLAALHSLYVEDNDGFYYMALHDEPYEFVAPISQVSASHALKGMYRLNEIDADAAGPRVRLLGAGRALQSVVAAAQLLREDWNVDSELWSCPSYTRLARDADKAQRWNRMHPAMPRRSAHLLDCMSLNDCPVVAVTGYGRHVADQIGAHITSRFVTLGADSTETALDTRLDKHWIVVLALRALADDGRIAQTCVSEAMSLYSLQ</sequence>
<dbReference type="InterPro" id="IPR051157">
    <property type="entry name" value="PDH/Transketolase"/>
</dbReference>
<dbReference type="InterPro" id="IPR055152">
    <property type="entry name" value="Transketolase-like_C_2"/>
</dbReference>
<organism evidence="2 3">
    <name type="scientific">Pseudomonas fluorescens</name>
    <dbReference type="NCBI Taxonomy" id="294"/>
    <lineage>
        <taxon>Bacteria</taxon>
        <taxon>Pseudomonadati</taxon>
        <taxon>Pseudomonadota</taxon>
        <taxon>Gammaproteobacteria</taxon>
        <taxon>Pseudomonadales</taxon>
        <taxon>Pseudomonadaceae</taxon>
        <taxon>Pseudomonas</taxon>
    </lineage>
</organism>
<evidence type="ECO:0000313" key="2">
    <source>
        <dbReference type="EMBL" id="VVN01246.1"/>
    </source>
</evidence>
<protein>
    <recommendedName>
        <fullName evidence="1">Transketolase-like C-terminal domain-containing protein</fullName>
    </recommendedName>
</protein>
<feature type="domain" description="Transketolase-like C-terminal" evidence="1">
    <location>
        <begin position="206"/>
        <end position="310"/>
    </location>
</feature>
<dbReference type="AlphaFoldDB" id="A0A5E6UJT7"/>
<proteinExistence type="predicted"/>
<dbReference type="Pfam" id="PF22613">
    <property type="entry name" value="Transketolase_C_1"/>
    <property type="match status" value="1"/>
</dbReference>
<dbReference type="RefSeq" id="WP_150581426.1">
    <property type="nucleotide sequence ID" value="NZ_CABVGX010000026.1"/>
</dbReference>
<reference evidence="2 3" key="1">
    <citation type="submission" date="2019-09" db="EMBL/GenBank/DDBJ databases">
        <authorList>
            <person name="Chandra G."/>
            <person name="Truman W A."/>
        </authorList>
    </citation>
    <scope>NUCLEOTIDE SEQUENCE [LARGE SCALE GENOMIC DNA]</scope>
    <source>
        <strain evidence="2">PS645</strain>
    </source>
</reference>
<dbReference type="PANTHER" id="PTHR43825:SF3">
    <property type="entry name" value="PYRUVATE DEHYDROGENASE E1 COMPONENT"/>
    <property type="match status" value="1"/>
</dbReference>
<gene>
    <name evidence="2" type="ORF">PS645_03301</name>
</gene>
<accession>A0A5E6UJT7</accession>
<evidence type="ECO:0000313" key="3">
    <source>
        <dbReference type="Proteomes" id="UP000325607"/>
    </source>
</evidence>
<name>A0A5E6UJT7_PSEFL</name>
<dbReference type="InterPro" id="IPR009014">
    <property type="entry name" value="Transketo_C/PFOR_II"/>
</dbReference>
<dbReference type="OrthoDB" id="9020579at2"/>
<dbReference type="SUPFAM" id="SSF52922">
    <property type="entry name" value="TK C-terminal domain-like"/>
    <property type="match status" value="1"/>
</dbReference>
<evidence type="ECO:0000259" key="1">
    <source>
        <dbReference type="Pfam" id="PF22613"/>
    </source>
</evidence>
<dbReference type="Proteomes" id="UP000325607">
    <property type="component" value="Unassembled WGS sequence"/>
</dbReference>